<proteinExistence type="predicted"/>
<accession>A0AAV0KQI9</accession>
<dbReference type="EMBL" id="CAMGYJ010000005">
    <property type="protein sequence ID" value="CAI0423993.1"/>
    <property type="molecule type" value="Genomic_DNA"/>
</dbReference>
<dbReference type="Proteomes" id="UP001154282">
    <property type="component" value="Unassembled WGS sequence"/>
</dbReference>
<evidence type="ECO:0000313" key="2">
    <source>
        <dbReference type="Proteomes" id="UP001154282"/>
    </source>
</evidence>
<protein>
    <submittedName>
        <fullName evidence="1">Uncharacterized protein</fullName>
    </submittedName>
</protein>
<comment type="caution">
    <text evidence="1">The sequence shown here is derived from an EMBL/GenBank/DDBJ whole genome shotgun (WGS) entry which is preliminary data.</text>
</comment>
<feature type="non-terminal residue" evidence="1">
    <location>
        <position position="1"/>
    </location>
</feature>
<gene>
    <name evidence="1" type="ORF">LITE_LOCUS19742</name>
</gene>
<keyword evidence="2" id="KW-1185">Reference proteome</keyword>
<dbReference type="AlphaFoldDB" id="A0AAV0KQI9"/>
<organism evidence="1 2">
    <name type="scientific">Linum tenue</name>
    <dbReference type="NCBI Taxonomy" id="586396"/>
    <lineage>
        <taxon>Eukaryota</taxon>
        <taxon>Viridiplantae</taxon>
        <taxon>Streptophyta</taxon>
        <taxon>Embryophyta</taxon>
        <taxon>Tracheophyta</taxon>
        <taxon>Spermatophyta</taxon>
        <taxon>Magnoliopsida</taxon>
        <taxon>eudicotyledons</taxon>
        <taxon>Gunneridae</taxon>
        <taxon>Pentapetalae</taxon>
        <taxon>rosids</taxon>
        <taxon>fabids</taxon>
        <taxon>Malpighiales</taxon>
        <taxon>Linaceae</taxon>
        <taxon>Linum</taxon>
    </lineage>
</organism>
<reference evidence="1" key="1">
    <citation type="submission" date="2022-08" db="EMBL/GenBank/DDBJ databases">
        <authorList>
            <person name="Gutierrez-Valencia J."/>
        </authorList>
    </citation>
    <scope>NUCLEOTIDE SEQUENCE</scope>
</reference>
<name>A0AAV0KQI9_9ROSI</name>
<sequence>RHKLCGGSSADGNGQVRSFELLQCLPLGEARSAWGQPNLLHFVFLDADQSPRPFQVPTNDRCRSKFVAFLRAGPRISQTFSTHLLGFARGSACSNSVLSRSKFSSLEKHILISDLVAVQNFRLFCRILSISSAPLSSLQSSLQSLLVQNRIDYLYLYMDIRLC</sequence>
<evidence type="ECO:0000313" key="1">
    <source>
        <dbReference type="EMBL" id="CAI0423993.1"/>
    </source>
</evidence>